<feature type="compositionally biased region" description="Polar residues" evidence="1">
    <location>
        <begin position="1"/>
        <end position="32"/>
    </location>
</feature>
<organism evidence="2 3">
    <name type="scientific">Macrosiphum euphorbiae</name>
    <name type="common">potato aphid</name>
    <dbReference type="NCBI Taxonomy" id="13131"/>
    <lineage>
        <taxon>Eukaryota</taxon>
        <taxon>Metazoa</taxon>
        <taxon>Ecdysozoa</taxon>
        <taxon>Arthropoda</taxon>
        <taxon>Hexapoda</taxon>
        <taxon>Insecta</taxon>
        <taxon>Pterygota</taxon>
        <taxon>Neoptera</taxon>
        <taxon>Paraneoptera</taxon>
        <taxon>Hemiptera</taxon>
        <taxon>Sternorrhyncha</taxon>
        <taxon>Aphidomorpha</taxon>
        <taxon>Aphidoidea</taxon>
        <taxon>Aphididae</taxon>
        <taxon>Macrosiphini</taxon>
        <taxon>Macrosiphum</taxon>
    </lineage>
</organism>
<sequence length="94" mass="10255">MRSSTSRSALVASTSNSSTVLDETTNKVSSAKPSHFAPWGSGTLRTESNVAFQRRGPTTDPCGTPPEISTSILPLPVETVPDLPQKYDWNMRYR</sequence>
<comment type="caution">
    <text evidence="2">The sequence shown here is derived from an EMBL/GenBank/DDBJ whole genome shotgun (WGS) entry which is preliminary data.</text>
</comment>
<name>A0AAV0W9M2_9HEMI</name>
<gene>
    <name evidence="2" type="ORF">MEUPH1_LOCUS8718</name>
</gene>
<evidence type="ECO:0000313" key="3">
    <source>
        <dbReference type="Proteomes" id="UP001160148"/>
    </source>
</evidence>
<keyword evidence="3" id="KW-1185">Reference proteome</keyword>
<protein>
    <submittedName>
        <fullName evidence="2">Uncharacterized protein</fullName>
    </submittedName>
</protein>
<dbReference type="AlphaFoldDB" id="A0AAV0W9M2"/>
<dbReference type="EMBL" id="CARXXK010000002">
    <property type="protein sequence ID" value="CAI6352479.1"/>
    <property type="molecule type" value="Genomic_DNA"/>
</dbReference>
<reference evidence="2 3" key="1">
    <citation type="submission" date="2023-01" db="EMBL/GenBank/DDBJ databases">
        <authorList>
            <person name="Whitehead M."/>
        </authorList>
    </citation>
    <scope>NUCLEOTIDE SEQUENCE [LARGE SCALE GENOMIC DNA]</scope>
</reference>
<accession>A0AAV0W9M2</accession>
<feature type="region of interest" description="Disordered" evidence="1">
    <location>
        <begin position="1"/>
        <end position="42"/>
    </location>
</feature>
<evidence type="ECO:0000313" key="2">
    <source>
        <dbReference type="EMBL" id="CAI6352479.1"/>
    </source>
</evidence>
<feature type="region of interest" description="Disordered" evidence="1">
    <location>
        <begin position="53"/>
        <end position="72"/>
    </location>
</feature>
<proteinExistence type="predicted"/>
<dbReference type="Proteomes" id="UP001160148">
    <property type="component" value="Unassembled WGS sequence"/>
</dbReference>
<evidence type="ECO:0000256" key="1">
    <source>
        <dbReference type="SAM" id="MobiDB-lite"/>
    </source>
</evidence>